<reference evidence="2 3" key="1">
    <citation type="submission" date="2016-08" db="EMBL/GenBank/DDBJ databases">
        <authorList>
            <person name="Seilhamer J.J."/>
        </authorList>
    </citation>
    <scope>NUCLEOTIDE SEQUENCE [LARGE SCALE GENOMIC DNA]</scope>
    <source>
        <strain evidence="2 3">HBR26</strain>
    </source>
</reference>
<feature type="compositionally biased region" description="Basic and acidic residues" evidence="1">
    <location>
        <begin position="138"/>
        <end position="151"/>
    </location>
</feature>
<evidence type="ECO:0000256" key="1">
    <source>
        <dbReference type="SAM" id="MobiDB-lite"/>
    </source>
</evidence>
<evidence type="ECO:0000313" key="3">
    <source>
        <dbReference type="Proteomes" id="UP000198723"/>
    </source>
</evidence>
<dbReference type="AlphaFoldDB" id="A0A1C3YD51"/>
<feature type="region of interest" description="Disordered" evidence="1">
    <location>
        <begin position="123"/>
        <end position="159"/>
    </location>
</feature>
<gene>
    <name evidence="2" type="ORF">GA0061105_14214</name>
</gene>
<sequence length="228" mass="25275">MRDRTGDWRRDSILFRRSRKAASHPLSKVNTATMVIKLQTSVENGNGAHEGGRPLRNPAISAPHSFAPTGSKMNEATCESRGASLHAVNTDLIQIVALYASCGGPAERRRYMPLKCSSRSTTDAGVAARAMDPPAGRSFDEGPRADTPKSDRRGRHPPYAATGAEAAARRLCSWRPSGSRFQRYSAGCPLQRLPDDVNSIWLSLYRQVYPVWGSLQRWVAHLRRHRRV</sequence>
<evidence type="ECO:0000313" key="2">
    <source>
        <dbReference type="EMBL" id="SCB62299.1"/>
    </source>
</evidence>
<organism evidence="2 3">
    <name type="scientific">Rhizobium aethiopicum</name>
    <dbReference type="NCBI Taxonomy" id="1138170"/>
    <lineage>
        <taxon>Bacteria</taxon>
        <taxon>Pseudomonadati</taxon>
        <taxon>Pseudomonadota</taxon>
        <taxon>Alphaproteobacteria</taxon>
        <taxon>Hyphomicrobiales</taxon>
        <taxon>Rhizobiaceae</taxon>
        <taxon>Rhizobium/Agrobacterium group</taxon>
        <taxon>Rhizobium</taxon>
    </lineage>
</organism>
<accession>A0A1C3YD51</accession>
<name>A0A1C3YD51_9HYPH</name>
<dbReference type="Proteomes" id="UP000198723">
    <property type="component" value="Unassembled WGS sequence"/>
</dbReference>
<dbReference type="EMBL" id="FMAJ01000042">
    <property type="protein sequence ID" value="SCB62299.1"/>
    <property type="molecule type" value="Genomic_DNA"/>
</dbReference>
<protein>
    <submittedName>
        <fullName evidence="2">Uncharacterized protein</fullName>
    </submittedName>
</protein>
<proteinExistence type="predicted"/>